<proteinExistence type="predicted"/>
<sequence length="45" mass="5069">MDELTEQILAEKENVDIALQNLEIAMARTEKTVIELAAIATFLHK</sequence>
<evidence type="ECO:0000313" key="2">
    <source>
        <dbReference type="EMBL" id="KPQ41056.1"/>
    </source>
</evidence>
<keyword evidence="1" id="KW-0175">Coiled coil</keyword>
<evidence type="ECO:0000256" key="1">
    <source>
        <dbReference type="SAM" id="Coils"/>
    </source>
</evidence>
<accession>A0A0P7ZZM4</accession>
<dbReference type="Proteomes" id="UP000050360">
    <property type="component" value="Unassembled WGS sequence"/>
</dbReference>
<feature type="coiled-coil region" evidence="1">
    <location>
        <begin position="1"/>
        <end position="32"/>
    </location>
</feature>
<protein>
    <submittedName>
        <fullName evidence="2">Uncharacterized protein</fullName>
    </submittedName>
</protein>
<evidence type="ECO:0000313" key="3">
    <source>
        <dbReference type="Proteomes" id="UP000050360"/>
    </source>
</evidence>
<name>A0A0P7ZZM4_9EURY</name>
<dbReference type="AlphaFoldDB" id="A0A0P7ZZM4"/>
<dbReference type="EMBL" id="LKCM01000449">
    <property type="protein sequence ID" value="KPQ41056.1"/>
    <property type="molecule type" value="Genomic_DNA"/>
</dbReference>
<reference evidence="2 3" key="1">
    <citation type="submission" date="2015-09" db="EMBL/GenBank/DDBJ databases">
        <title>A metagenomics-based metabolic model of nitrate-dependent anaerobic oxidation of methane by Methanoperedens-like archaea.</title>
        <authorList>
            <person name="Arshad A."/>
            <person name="Speth D.R."/>
            <person name="De Graaf R.M."/>
            <person name="Op Den Camp H.J."/>
            <person name="Jetten M.S."/>
            <person name="Welte C.U."/>
        </authorList>
    </citation>
    <scope>NUCLEOTIDE SEQUENCE [LARGE SCALE GENOMIC DNA]</scope>
</reference>
<organism evidence="2 3">
    <name type="scientific">Candidatus Methanoperedens nitratireducens</name>
    <dbReference type="NCBI Taxonomy" id="1392998"/>
    <lineage>
        <taxon>Archaea</taxon>
        <taxon>Methanobacteriati</taxon>
        <taxon>Methanobacteriota</taxon>
        <taxon>Stenosarchaea group</taxon>
        <taxon>Methanomicrobia</taxon>
        <taxon>Methanosarcinales</taxon>
        <taxon>ANME-2 cluster</taxon>
        <taxon>Candidatus Methanoperedentaceae</taxon>
        <taxon>Candidatus Methanoperedens</taxon>
    </lineage>
</organism>
<gene>
    <name evidence="2" type="ORF">MPEBLZ_04398</name>
</gene>
<comment type="caution">
    <text evidence="2">The sequence shown here is derived from an EMBL/GenBank/DDBJ whole genome shotgun (WGS) entry which is preliminary data.</text>
</comment>